<dbReference type="PANTHER" id="PTHR38037:SF2">
    <property type="entry name" value="ATP-DEPENDENT ZINC PROTEASE DOMAIN-CONTAINING PROTEIN-RELATED"/>
    <property type="match status" value="1"/>
</dbReference>
<gene>
    <name evidence="2" type="ORF">Pla108_04610</name>
</gene>
<evidence type="ECO:0000313" key="3">
    <source>
        <dbReference type="Proteomes" id="UP000317421"/>
    </source>
</evidence>
<evidence type="ECO:0000259" key="1">
    <source>
        <dbReference type="Pfam" id="PF05618"/>
    </source>
</evidence>
<dbReference type="PANTHER" id="PTHR38037">
    <property type="entry name" value="ZN_PROTEASE DOMAIN-CONTAINING PROTEIN"/>
    <property type="match status" value="1"/>
</dbReference>
<dbReference type="EMBL" id="SJPR01000001">
    <property type="protein sequence ID" value="TWT99519.1"/>
    <property type="molecule type" value="Genomic_DNA"/>
</dbReference>
<dbReference type="Proteomes" id="UP000317421">
    <property type="component" value="Unassembled WGS sequence"/>
</dbReference>
<keyword evidence="3" id="KW-1185">Reference proteome</keyword>
<dbReference type="SUPFAM" id="SSF50630">
    <property type="entry name" value="Acid proteases"/>
    <property type="match status" value="1"/>
</dbReference>
<accession>A0A5C6AIS2</accession>
<sequence length="215" mass="22948">MSTDRKLPGNAPCVLLIVAALLLAAPLGSVAIGADDPISEKVDESIPPEESAPLDCPEGEEKAVIGATADFVEKSSGFRYTARVDTGATTCSIHASKVRVEDAEKSMLKNVGKKVSFELESDNGKKKRVSTTIADTIRVKTSDAKERRYKVWLTLLHGGVERRVHVTLNDRSHMEFPLLIGRNFLCGKFVVDVAEEHSDGAIAASAEAKSAGDGG</sequence>
<dbReference type="OrthoDB" id="9782977at2"/>
<comment type="caution">
    <text evidence="2">The sequence shown here is derived from an EMBL/GenBank/DDBJ whole genome shotgun (WGS) entry which is preliminary data.</text>
</comment>
<dbReference type="InterPro" id="IPR008503">
    <property type="entry name" value="Asp_endopeptidase"/>
</dbReference>
<protein>
    <recommendedName>
        <fullName evidence="1">Retropepsin-like aspartic endopeptidase domain-containing protein</fullName>
    </recommendedName>
</protein>
<evidence type="ECO:0000313" key="2">
    <source>
        <dbReference type="EMBL" id="TWT99519.1"/>
    </source>
</evidence>
<organism evidence="2 3">
    <name type="scientific">Botrimarina colliarenosi</name>
    <dbReference type="NCBI Taxonomy" id="2528001"/>
    <lineage>
        <taxon>Bacteria</taxon>
        <taxon>Pseudomonadati</taxon>
        <taxon>Planctomycetota</taxon>
        <taxon>Planctomycetia</taxon>
        <taxon>Pirellulales</taxon>
        <taxon>Lacipirellulaceae</taxon>
        <taxon>Botrimarina</taxon>
    </lineage>
</organism>
<dbReference type="InterPro" id="IPR021109">
    <property type="entry name" value="Peptidase_aspartic_dom_sf"/>
</dbReference>
<dbReference type="Pfam" id="PF05618">
    <property type="entry name" value="Zn_protease"/>
    <property type="match status" value="1"/>
</dbReference>
<reference evidence="2 3" key="1">
    <citation type="submission" date="2019-02" db="EMBL/GenBank/DDBJ databases">
        <title>Deep-cultivation of Planctomycetes and their phenomic and genomic characterization uncovers novel biology.</title>
        <authorList>
            <person name="Wiegand S."/>
            <person name="Jogler M."/>
            <person name="Boedeker C."/>
            <person name="Pinto D."/>
            <person name="Vollmers J."/>
            <person name="Rivas-Marin E."/>
            <person name="Kohn T."/>
            <person name="Peeters S.H."/>
            <person name="Heuer A."/>
            <person name="Rast P."/>
            <person name="Oberbeckmann S."/>
            <person name="Bunk B."/>
            <person name="Jeske O."/>
            <person name="Meyerdierks A."/>
            <person name="Storesund J.E."/>
            <person name="Kallscheuer N."/>
            <person name="Luecker S."/>
            <person name="Lage O.M."/>
            <person name="Pohl T."/>
            <person name="Merkel B.J."/>
            <person name="Hornburger P."/>
            <person name="Mueller R.-W."/>
            <person name="Bruemmer F."/>
            <person name="Labrenz M."/>
            <person name="Spormann A.M."/>
            <person name="Op Den Camp H."/>
            <person name="Overmann J."/>
            <person name="Amann R."/>
            <person name="Jetten M.S.M."/>
            <person name="Mascher T."/>
            <person name="Medema M.H."/>
            <person name="Devos D.P."/>
            <person name="Kaster A.-K."/>
            <person name="Ovreas L."/>
            <person name="Rohde M."/>
            <person name="Galperin M.Y."/>
            <person name="Jogler C."/>
        </authorList>
    </citation>
    <scope>NUCLEOTIDE SEQUENCE [LARGE SCALE GENOMIC DNA]</scope>
    <source>
        <strain evidence="2 3">Pla108</strain>
    </source>
</reference>
<dbReference type="AlphaFoldDB" id="A0A5C6AIS2"/>
<dbReference type="Gene3D" id="2.40.70.10">
    <property type="entry name" value="Acid Proteases"/>
    <property type="match status" value="1"/>
</dbReference>
<feature type="domain" description="Retropepsin-like aspartic endopeptidase" evidence="1">
    <location>
        <begin position="79"/>
        <end position="196"/>
    </location>
</feature>
<proteinExistence type="predicted"/>
<name>A0A5C6AIS2_9BACT</name>